<proteinExistence type="predicted"/>
<accession>A0A0F9H036</accession>
<organism evidence="1">
    <name type="scientific">marine sediment metagenome</name>
    <dbReference type="NCBI Taxonomy" id="412755"/>
    <lineage>
        <taxon>unclassified sequences</taxon>
        <taxon>metagenomes</taxon>
        <taxon>ecological metagenomes</taxon>
    </lineage>
</organism>
<dbReference type="EMBL" id="LAZR01018474">
    <property type="protein sequence ID" value="KKL96281.1"/>
    <property type="molecule type" value="Genomic_DNA"/>
</dbReference>
<dbReference type="AlphaFoldDB" id="A0A0F9H036"/>
<protein>
    <submittedName>
        <fullName evidence="1">Uncharacterized protein</fullName>
    </submittedName>
</protein>
<name>A0A0F9H036_9ZZZZ</name>
<evidence type="ECO:0000313" key="1">
    <source>
        <dbReference type="EMBL" id="KKL96281.1"/>
    </source>
</evidence>
<gene>
    <name evidence="1" type="ORF">LCGC14_1846070</name>
</gene>
<reference evidence="1" key="1">
    <citation type="journal article" date="2015" name="Nature">
        <title>Complex archaea that bridge the gap between prokaryotes and eukaryotes.</title>
        <authorList>
            <person name="Spang A."/>
            <person name="Saw J.H."/>
            <person name="Jorgensen S.L."/>
            <person name="Zaremba-Niedzwiedzka K."/>
            <person name="Martijn J."/>
            <person name="Lind A.E."/>
            <person name="van Eijk R."/>
            <person name="Schleper C."/>
            <person name="Guy L."/>
            <person name="Ettema T.J."/>
        </authorList>
    </citation>
    <scope>NUCLEOTIDE SEQUENCE</scope>
</reference>
<sequence>MYEKHVKPAGTEEVLFVHPFPLLHDRAIRRNVSIVGWASRKHLSCVSTVSFQSRTGITRKQGLVLGAFSVSIPWVLAHR</sequence>
<comment type="caution">
    <text evidence="1">The sequence shown here is derived from an EMBL/GenBank/DDBJ whole genome shotgun (WGS) entry which is preliminary data.</text>
</comment>